<feature type="compositionally biased region" description="Polar residues" evidence="1">
    <location>
        <begin position="1213"/>
        <end position="1223"/>
    </location>
</feature>
<feature type="compositionally biased region" description="Low complexity" evidence="1">
    <location>
        <begin position="1190"/>
        <end position="1209"/>
    </location>
</feature>
<feature type="compositionally biased region" description="Polar residues" evidence="1">
    <location>
        <begin position="1296"/>
        <end position="1305"/>
    </location>
</feature>
<feature type="transmembrane region" description="Helical" evidence="2">
    <location>
        <begin position="1739"/>
        <end position="1764"/>
    </location>
</feature>
<name>A0A5A8CBJ2_CAFRO</name>
<organism evidence="4 5">
    <name type="scientific">Cafeteria roenbergensis</name>
    <name type="common">Marine flagellate</name>
    <dbReference type="NCBI Taxonomy" id="33653"/>
    <lineage>
        <taxon>Eukaryota</taxon>
        <taxon>Sar</taxon>
        <taxon>Stramenopiles</taxon>
        <taxon>Bigyra</taxon>
        <taxon>Opalozoa</taxon>
        <taxon>Bicosoecida</taxon>
        <taxon>Cafeteriaceae</taxon>
        <taxon>Cafeteria</taxon>
    </lineage>
</organism>
<feature type="compositionally biased region" description="Low complexity" evidence="1">
    <location>
        <begin position="1286"/>
        <end position="1295"/>
    </location>
</feature>
<dbReference type="EMBL" id="VLTN01000034">
    <property type="protein sequence ID" value="KAA0150456.1"/>
    <property type="molecule type" value="Genomic_DNA"/>
</dbReference>
<feature type="region of interest" description="Disordered" evidence="1">
    <location>
        <begin position="493"/>
        <end position="524"/>
    </location>
</feature>
<feature type="transmembrane region" description="Helical" evidence="2">
    <location>
        <begin position="42"/>
        <end position="65"/>
    </location>
</feature>
<feature type="compositionally biased region" description="Polar residues" evidence="1">
    <location>
        <begin position="494"/>
        <end position="503"/>
    </location>
</feature>
<dbReference type="PANTHER" id="PTHR31600">
    <property type="entry name" value="TINY MACROCYSTS PROTEIN B-RELATED"/>
    <property type="match status" value="1"/>
</dbReference>
<keyword evidence="2" id="KW-0472">Membrane</keyword>
<feature type="region of interest" description="Disordered" evidence="1">
    <location>
        <begin position="1616"/>
        <end position="1685"/>
    </location>
</feature>
<feature type="region of interest" description="Disordered" evidence="1">
    <location>
        <begin position="963"/>
        <end position="999"/>
    </location>
</feature>
<keyword evidence="5" id="KW-1185">Reference proteome</keyword>
<keyword evidence="2" id="KW-1133">Transmembrane helix</keyword>
<dbReference type="InterPro" id="IPR000014">
    <property type="entry name" value="PAS"/>
</dbReference>
<feature type="transmembrane region" description="Helical" evidence="2">
    <location>
        <begin position="12"/>
        <end position="30"/>
    </location>
</feature>
<evidence type="ECO:0000256" key="1">
    <source>
        <dbReference type="SAM" id="MobiDB-lite"/>
    </source>
</evidence>
<accession>A0A5A8CBJ2</accession>
<evidence type="ECO:0000256" key="2">
    <source>
        <dbReference type="SAM" id="Phobius"/>
    </source>
</evidence>
<feature type="transmembrane region" description="Helical" evidence="2">
    <location>
        <begin position="1560"/>
        <end position="1581"/>
    </location>
</feature>
<feature type="transmembrane region" description="Helical" evidence="2">
    <location>
        <begin position="319"/>
        <end position="339"/>
    </location>
</feature>
<dbReference type="InterPro" id="IPR057352">
    <property type="entry name" value="TPR_TmcB/C"/>
</dbReference>
<feature type="transmembrane region" description="Helical" evidence="2">
    <location>
        <begin position="103"/>
        <end position="131"/>
    </location>
</feature>
<evidence type="ECO:0000259" key="3">
    <source>
        <dbReference type="Pfam" id="PF25474"/>
    </source>
</evidence>
<dbReference type="Pfam" id="PF25474">
    <property type="entry name" value="TPR_TmcB"/>
    <property type="match status" value="1"/>
</dbReference>
<evidence type="ECO:0000313" key="5">
    <source>
        <dbReference type="Proteomes" id="UP000323011"/>
    </source>
</evidence>
<feature type="transmembrane region" description="Helical" evidence="2">
    <location>
        <begin position="143"/>
        <end position="164"/>
    </location>
</feature>
<feature type="transmembrane region" description="Helical" evidence="2">
    <location>
        <begin position="292"/>
        <end position="313"/>
    </location>
</feature>
<comment type="caution">
    <text evidence="4">The sequence shown here is derived from an EMBL/GenBank/DDBJ whole genome shotgun (WGS) entry which is preliminary data.</text>
</comment>
<dbReference type="PANTHER" id="PTHR31600:SF2">
    <property type="entry name" value="GAMETE ENRICHED GENE 10 PROTEIN-RELATED"/>
    <property type="match status" value="1"/>
</dbReference>
<feature type="transmembrane region" description="Helical" evidence="2">
    <location>
        <begin position="1357"/>
        <end position="1377"/>
    </location>
</feature>
<dbReference type="CDD" id="cd00130">
    <property type="entry name" value="PAS"/>
    <property type="match status" value="1"/>
</dbReference>
<feature type="transmembrane region" description="Helical" evidence="2">
    <location>
        <begin position="192"/>
        <end position="216"/>
    </location>
</feature>
<feature type="domain" description="TmcB/TmcC TPR repeats" evidence="3">
    <location>
        <begin position="632"/>
        <end position="736"/>
    </location>
</feature>
<dbReference type="InterPro" id="IPR052994">
    <property type="entry name" value="Tiny_macrocysts_regulators"/>
</dbReference>
<keyword evidence="2" id="KW-0812">Transmembrane</keyword>
<sequence length="2066" mass="216487">MAAAIDEPPPLLERAATAVFHGLFGLGLIAREHSGPASSFRANSSTFGGLGFILATVIEAAQMLAFPLSHTQHVWHGTLVGEAMAQALTVVMPGSIDVWFGPIAYRVLFTTGIVWVLVFISLSVSIALAFVREKKQSELALRVFRGVAALSTTVLFLPVSALLFRSYSCDAGSDIDGSTDDWLGAGVSCGNVWRMIALGVVALLLFLFFILAMFVASTFIDNHPDSMRWAAKSHGRVAVALLGAKVLLTAIYNISPTAARSVGTGIALITAAVGWLVAIYRELPMLRPVANALRAGSASAFLWASVALLIAILMPAQDLSVLTLVGIPVAAAAGGMIVLNEARRVVNGKLAECTSVSHILLWASARVQEAERIRHKAEGTSVATAISRLANRFGLRFVEQADSSGEAATDEDGSVAMLSPRPAPTHGGAPLPLARGPPGTVAGAAAPSSQTDSARLSYNRRAASVSQYSESEWSVDSEQAPLVNPVLHLGAPGQTVTATSGSTPRPARHAGGGGAASGGTSPRQALNAATLGGLEAGGLDDETSEAIAQRRLHLLMKAEGAYRMAMKSQSSGIALAAAAVFYQTFSVHTQQEVECIAKLKAMQPAPDLAFVVFVRGIELSDSTAAEGGLAPIDRVMFEQMAEETRGLRATALRSMVELWAHLEQKKPDLWQVLQTGARLDADIVRCDKLFGRMLRLNPESTTILRAYSGFLSGLGFDPVRGMELRNRADRIDEVASRQRVGKAASVSLFSYGASLKGNRQLQLALTDASSPVVTISTSSSNRGEIVAVTPAAAKLLLASRADSLIGQNISTIVPPPFQDFHQRMLNGFGRSVTTKSSIVGHEIMLPVARRDGTIIACNLTFDESPPDATTMQPRLAAVLQPVPSANELILFLGEANGYRVASASRGALALLGLDAGALKERHIQMTSFLPSLAQSFVPFLGRASGYEALQCLRNAASLAETGTGSGIPRTSGLPGRPTASGRDQHAAGSLMAQAKPNKRGVATVRVPPLLSLKETGLVPLEVQGAPFASVLAGSVQHLKAMGSDVFLLRFVPTRLVIPAGVPLEGEDADIVLEDLGGASARPSFGDSPASWRAGTSASSVETSSAGVEAARAAESLDSSGALESRPGSDSQATPATPRIDLFASPLHPDSKSAQSDAGCEAARDTGDLPGLPLSPGDQPDGKVVGSPDLTTPRAAAAAGVEGTAAPGGPESVVSESTVGTRSDSLALLRPNPRMRDPANLSVDVGSEHADIPRVASKLSVHGKASIHPVGTPAKPLKGALRAPRQSASSFSSPASHQETSPSESKASGVVVAGNMFGDGASSAGESTAGGAAQIGGLLRAVQHRNDRREDETNRIRLVLLLSAACVVAASAGTAAWIDQSRKTLEGRSEGLQMSTTRMHAFHEAWTCAVGIFTNVSGASDISLGDLSQLHESFCAAAELSHHASKVLHDAAERSGPLGAAYDIDHKFQVVEPSTSAGSPPKIATVSIANADAFIFDALGVLAALSPHQWVTKPGVHAFKTLVMNEVLYRSALERSVGQREHDFAVLLPAMAEEIAHAGTAFLVGVILTSLIAITIAVTSLWHRSVSTMRLFLTFPAEVSGSLRQLASIQLEAADVDGTAEVDDSDDDGDDDFGADGPATSPGKTGLTRTDEAGLMRAGAPAEDSNEPSPDGRAGGRDAPAESDDAMRNQVINEAEATARWEAALKSLKAIRRSRGRRHATSLFPDREFSVSNGFVISSLLWLLLPVVMIGVWLGTVVLVSVASYDRSSGQAKRILQASHVRHHIDEIESYSVLATSNRSTLSALLNLPGLQETVLSYDARSTAMLTVETRVLLFGGNACSAIKLCEKIDPLREGEAAIAPLSAAMYLSDGCIGVSGVSEASCRTVGGGVMSKGLLAAVARISSLSRQLLDSFGNASRSTPTQLELQFVRDLTAVTHPHARDGFARASADLVESTLAVLVEGQSIVLTATWVFALVYMVVTAVWLSSQISHLAWPLRTARRLVRFLPADLVLVVPSLRHGLREVASGFKMAAPKQPCCQRRCCARSTRRVAIAETVVGAPHKPEGSA</sequence>
<dbReference type="Proteomes" id="UP000323011">
    <property type="component" value="Unassembled WGS sequence"/>
</dbReference>
<proteinExistence type="predicted"/>
<feature type="transmembrane region" description="Helical" evidence="2">
    <location>
        <begin position="237"/>
        <end position="255"/>
    </location>
</feature>
<feature type="region of interest" description="Disordered" evidence="1">
    <location>
        <begin position="1081"/>
        <end position="1244"/>
    </location>
</feature>
<evidence type="ECO:0000313" key="4">
    <source>
        <dbReference type="EMBL" id="KAA0150456.1"/>
    </source>
</evidence>
<reference evidence="4 5" key="1">
    <citation type="submission" date="2019-07" db="EMBL/GenBank/DDBJ databases">
        <title>Genomes of Cafeteria roenbergensis.</title>
        <authorList>
            <person name="Fischer M.G."/>
            <person name="Hackl T."/>
            <person name="Roman M."/>
        </authorList>
    </citation>
    <scope>NUCLEOTIDE SEQUENCE [LARGE SCALE GENOMIC DNA]</scope>
    <source>
        <strain evidence="4 5">BVI</strain>
    </source>
</reference>
<dbReference type="Gene3D" id="3.30.450.20">
    <property type="entry name" value="PAS domain"/>
    <property type="match status" value="1"/>
</dbReference>
<feature type="transmembrane region" description="Helical" evidence="2">
    <location>
        <begin position="1970"/>
        <end position="1993"/>
    </location>
</feature>
<protein>
    <recommendedName>
        <fullName evidence="3">TmcB/TmcC TPR repeats domain-containing protein</fullName>
    </recommendedName>
</protein>
<feature type="region of interest" description="Disordered" evidence="1">
    <location>
        <begin position="1259"/>
        <end position="1306"/>
    </location>
</feature>
<gene>
    <name evidence="4" type="ORF">FNF29_05259</name>
</gene>
<feature type="compositionally biased region" description="Polar residues" evidence="1">
    <location>
        <begin position="1093"/>
        <end position="1105"/>
    </location>
</feature>
<feature type="region of interest" description="Disordered" evidence="1">
    <location>
        <begin position="404"/>
        <end position="458"/>
    </location>
</feature>
<feature type="transmembrane region" description="Helical" evidence="2">
    <location>
        <begin position="261"/>
        <end position="280"/>
    </location>
</feature>
<feature type="compositionally biased region" description="Acidic residues" evidence="1">
    <location>
        <begin position="1616"/>
        <end position="1633"/>
    </location>
</feature>
<feature type="compositionally biased region" description="Low complexity" evidence="1">
    <location>
        <begin position="427"/>
        <end position="447"/>
    </location>
</feature>